<dbReference type="SMART" id="SM00119">
    <property type="entry name" value="HECTc"/>
    <property type="match status" value="1"/>
</dbReference>
<dbReference type="GO" id="GO:0009966">
    <property type="term" value="P:regulation of signal transduction"/>
    <property type="evidence" value="ECO:0007669"/>
    <property type="project" value="UniProtKB-ARBA"/>
</dbReference>
<comment type="similarity">
    <text evidence="4">Belongs to the UPL family. K-HECT subfamily.</text>
</comment>
<evidence type="ECO:0000256" key="4">
    <source>
        <dbReference type="RuleBase" id="RU369009"/>
    </source>
</evidence>
<protein>
    <recommendedName>
        <fullName evidence="4">E3 ubiquitin-protein ligase</fullName>
        <ecNumber evidence="4">2.3.2.26</ecNumber>
    </recommendedName>
</protein>
<dbReference type="CDD" id="cd00078">
    <property type="entry name" value="HECTc"/>
    <property type="match status" value="1"/>
</dbReference>
<dbReference type="Proteomes" id="UP000194236">
    <property type="component" value="Unassembled WGS sequence"/>
</dbReference>
<dbReference type="EC" id="2.3.2.26" evidence="4"/>
<evidence type="ECO:0000259" key="6">
    <source>
        <dbReference type="PROSITE" id="PS50237"/>
    </source>
</evidence>
<evidence type="ECO:0000256" key="2">
    <source>
        <dbReference type="ARBA" id="ARBA00022786"/>
    </source>
</evidence>
<proteinExistence type="inferred from homology"/>
<comment type="pathway">
    <text evidence="4">Protein modification; protein ubiquitination.</text>
</comment>
<feature type="region of interest" description="Disordered" evidence="5">
    <location>
        <begin position="174"/>
        <end position="198"/>
    </location>
</feature>
<keyword evidence="1 4" id="KW-0808">Transferase</keyword>
<evidence type="ECO:0000256" key="5">
    <source>
        <dbReference type="SAM" id="MobiDB-lite"/>
    </source>
</evidence>
<dbReference type="OrthoDB" id="271273at2759"/>
<dbReference type="GO" id="GO:0006974">
    <property type="term" value="P:DNA damage response"/>
    <property type="evidence" value="ECO:0007669"/>
    <property type="project" value="TreeGrafter"/>
</dbReference>
<dbReference type="SUPFAM" id="SSF56204">
    <property type="entry name" value="Hect, E3 ligase catalytic domain"/>
    <property type="match status" value="1"/>
</dbReference>
<dbReference type="Gene3D" id="3.90.1750.10">
    <property type="entry name" value="Hect, E3 ligase catalytic domains"/>
    <property type="match status" value="1"/>
</dbReference>
<feature type="region of interest" description="Disordered" evidence="5">
    <location>
        <begin position="57"/>
        <end position="136"/>
    </location>
</feature>
<comment type="catalytic activity">
    <reaction evidence="4">
        <text>S-ubiquitinyl-[E2 ubiquitin-conjugating enzyme]-L-cysteine + [acceptor protein]-L-lysine = [E2 ubiquitin-conjugating enzyme]-L-cysteine + N(6)-ubiquitinyl-[acceptor protein]-L-lysine.</text>
        <dbReference type="EC" id="2.3.2.26"/>
    </reaction>
</comment>
<feature type="compositionally biased region" description="Low complexity" evidence="5">
    <location>
        <begin position="178"/>
        <end position="196"/>
    </location>
</feature>
<feature type="region of interest" description="Disordered" evidence="5">
    <location>
        <begin position="558"/>
        <end position="592"/>
    </location>
</feature>
<dbReference type="GO" id="GO:0016607">
    <property type="term" value="C:nuclear speck"/>
    <property type="evidence" value="ECO:0007669"/>
    <property type="project" value="TreeGrafter"/>
</dbReference>
<dbReference type="AlphaFoldDB" id="A0A1Y3B677"/>
<feature type="compositionally biased region" description="Low complexity" evidence="5">
    <location>
        <begin position="558"/>
        <end position="577"/>
    </location>
</feature>
<feature type="compositionally biased region" description="Polar residues" evidence="5">
    <location>
        <begin position="116"/>
        <end position="127"/>
    </location>
</feature>
<feature type="compositionally biased region" description="Acidic residues" evidence="5">
    <location>
        <begin position="466"/>
        <end position="481"/>
    </location>
</feature>
<keyword evidence="2 3" id="KW-0833">Ubl conjugation pathway</keyword>
<feature type="domain" description="HECT" evidence="6">
    <location>
        <begin position="766"/>
        <end position="1146"/>
    </location>
</feature>
<evidence type="ECO:0000313" key="7">
    <source>
        <dbReference type="EMBL" id="OTF76322.1"/>
    </source>
</evidence>
<comment type="caution">
    <text evidence="7">The sequence shown here is derived from an EMBL/GenBank/DDBJ whole genome shotgun (WGS) entry which is preliminary data.</text>
</comment>
<dbReference type="FunFam" id="3.30.2410.10:FF:000005">
    <property type="entry name" value="E3 ubiquitin-protein ligase TRIP12 isoform X1"/>
    <property type="match status" value="1"/>
</dbReference>
<dbReference type="InterPro" id="IPR035983">
    <property type="entry name" value="Hect_E3_ubiquitin_ligase"/>
</dbReference>
<organism evidence="7 8">
    <name type="scientific">Euroglyphus maynei</name>
    <name type="common">Mayne's house dust mite</name>
    <dbReference type="NCBI Taxonomy" id="6958"/>
    <lineage>
        <taxon>Eukaryota</taxon>
        <taxon>Metazoa</taxon>
        <taxon>Ecdysozoa</taxon>
        <taxon>Arthropoda</taxon>
        <taxon>Chelicerata</taxon>
        <taxon>Arachnida</taxon>
        <taxon>Acari</taxon>
        <taxon>Acariformes</taxon>
        <taxon>Sarcoptiformes</taxon>
        <taxon>Astigmata</taxon>
        <taxon>Psoroptidia</taxon>
        <taxon>Analgoidea</taxon>
        <taxon>Pyroglyphidae</taxon>
        <taxon>Pyroglyphinae</taxon>
        <taxon>Euroglyphus</taxon>
    </lineage>
</organism>
<dbReference type="UniPathway" id="UPA00143"/>
<comment type="function">
    <text evidence="4">E3 ubiquitin-protein ligase which accepts ubiquitin from an E2 ubiquitin-conjugating enzyme in the form of a thioester and then directly transfers the ubiquitin to targeted substrates.</text>
</comment>
<dbReference type="InterPro" id="IPR000569">
    <property type="entry name" value="HECT_dom"/>
</dbReference>
<dbReference type="InterPro" id="IPR045322">
    <property type="entry name" value="HECTD1/TRIP12-like"/>
</dbReference>
<sequence>MNSKTPLLSSINSGNNTGIVYSNSPMAILENAQMILNRTASESISAVIESSLSPANFSSHSSVISNQTHSNPSSKSSSSSSNNKMSQQLSQNSNQLSSGRNEEISRRKRTRKSIPFSGSRNYEHSSANENNGNNTTGDNDLNICSSLSTTYLNNLPFLVSETINGSSLNMTANTGAVTNRSGKSNSSSTRLGSSSKDFLQRLNPTRWARWTQNSVNPNSNVIPTTSNVTAVAKDIASIQKSSNSSKDKIKSWIKEQGKIFDDKYFIKTDMNEKEPHLSSNILGDLNEAINLLKQDSTKGLLSIKNILMDSDLSSFELIHSGLVTNLFSFLTMNATDNILMAEKHENDLRTFLHIFIGAPKSDMAENIDQLNFDTKPLAILVNKLNACVSQLEQFPVRVQDYAVHPRSSHALKLINSHLLKISLNRHPSCTNLKKYKGPLIKLDPFTTVHAIERYLLAKGYGRIKDSDDDQSDDDLSDEDSFDINLSSSSQMQTRHRLQLLINEHVLPYNISLYQVIKQFMANEIETDGDDHQHSNSKFWGSTFPIFYRLSTEANTLNSSTNPSVSSSLNANNNNNGRSRSKSKSKTSTNKKKDGLWLEGKISRNVSPLEPYIRNNITINVSANDQTVEVISLLRVLYGINRFWGHLYKFSHIYNSAIPLKEFTNNKLTVKANRQLQDPVVIMTGGLPNWLSELAYACPFMFPFEIRYLLFYVVCFDRDRALHRLFENTPEYSSSDNRERFLTPRLEKRRKLISRNEIFRSAETLFNDVSNSKSMLEIQYENEVGTGLGPTLEFYALVSKEFQRAEFEMWRGEVLTTNIKNEKIDNSINYINSNYGLFPAPIGRNTKPSISSKIKYRFKLLGKFMAKALMDFRMVSLVIDINLNIIFYKWVLSEESTLSVSDLYHLDYTFFSSISQMYKIAQRKSKTNMNINPDLLKLQGSSIEDLNLDFIMPGFPNIELRKGGKDMAVTLNNLENYIELVSCWSLLEGVAKQMEAFKEGFNSVFELSRLKLFYPEELQQLFCGSSYKSWDQKMLMESCKIDHGFTPESRAIKFLFEILSSYNHEEQRKFLQFLTGFPRLPIGGFKSLNPPFTIVKKNPTESDNLNCLPSVMTCVNYLKLPDYPTIDIMREKLNIAISEGQFSFHLS</sequence>
<dbReference type="PANTHER" id="PTHR45670">
    <property type="entry name" value="E3 UBIQUITIN-PROTEIN LIGASE TRIP12"/>
    <property type="match status" value="1"/>
</dbReference>
<accession>A0A1Y3B677</accession>
<dbReference type="GO" id="GO:0000209">
    <property type="term" value="P:protein polyubiquitination"/>
    <property type="evidence" value="ECO:0007669"/>
    <property type="project" value="TreeGrafter"/>
</dbReference>
<dbReference type="GO" id="GO:0061630">
    <property type="term" value="F:ubiquitin protein ligase activity"/>
    <property type="evidence" value="ECO:0007669"/>
    <property type="project" value="UniProtKB-UniRule"/>
</dbReference>
<dbReference type="PANTHER" id="PTHR45670:SF13">
    <property type="entry name" value="E3 UBIQUITIN-PROTEIN LIGASE TRIP12"/>
    <property type="match status" value="1"/>
</dbReference>
<dbReference type="Pfam" id="PF00632">
    <property type="entry name" value="HECT"/>
    <property type="match status" value="1"/>
</dbReference>
<gene>
    <name evidence="7" type="ORF">BLA29_000397</name>
</gene>
<dbReference type="PROSITE" id="PS50237">
    <property type="entry name" value="HECT"/>
    <property type="match status" value="1"/>
</dbReference>
<keyword evidence="8" id="KW-1185">Reference proteome</keyword>
<dbReference type="GO" id="GO:0043161">
    <property type="term" value="P:proteasome-mediated ubiquitin-dependent protein catabolic process"/>
    <property type="evidence" value="ECO:0007669"/>
    <property type="project" value="TreeGrafter"/>
</dbReference>
<feature type="region of interest" description="Disordered" evidence="5">
    <location>
        <begin position="465"/>
        <end position="487"/>
    </location>
</feature>
<dbReference type="Gene3D" id="3.30.2410.10">
    <property type="entry name" value="Hect, E3 ligase catalytic domain"/>
    <property type="match status" value="1"/>
</dbReference>
<dbReference type="EMBL" id="MUJZ01038039">
    <property type="protein sequence ID" value="OTF76322.1"/>
    <property type="molecule type" value="Genomic_DNA"/>
</dbReference>
<feature type="compositionally biased region" description="Low complexity" evidence="5">
    <location>
        <begin position="65"/>
        <end position="98"/>
    </location>
</feature>
<feature type="active site" description="Glycyl thioester intermediate" evidence="3">
    <location>
        <position position="1113"/>
    </location>
</feature>
<evidence type="ECO:0000313" key="8">
    <source>
        <dbReference type="Proteomes" id="UP000194236"/>
    </source>
</evidence>
<reference evidence="7 8" key="1">
    <citation type="submission" date="2017-03" db="EMBL/GenBank/DDBJ databases">
        <title>Genome Survey of Euroglyphus maynei.</title>
        <authorList>
            <person name="Arlian L.G."/>
            <person name="Morgan M.S."/>
            <person name="Rider S.D."/>
        </authorList>
    </citation>
    <scope>NUCLEOTIDE SEQUENCE [LARGE SCALE GENOMIC DNA]</scope>
    <source>
        <strain evidence="7">Arlian Lab</strain>
        <tissue evidence="7">Whole body</tissue>
    </source>
</reference>
<name>A0A1Y3B677_EURMA</name>
<evidence type="ECO:0000256" key="1">
    <source>
        <dbReference type="ARBA" id="ARBA00022679"/>
    </source>
</evidence>
<evidence type="ECO:0000256" key="3">
    <source>
        <dbReference type="PROSITE-ProRule" id="PRU00104"/>
    </source>
</evidence>